<name>A0A4R6K1R8_9ACTN</name>
<dbReference type="GO" id="GO:0046872">
    <property type="term" value="F:metal ion binding"/>
    <property type="evidence" value="ECO:0007669"/>
    <property type="project" value="InterPro"/>
</dbReference>
<proteinExistence type="predicted"/>
<dbReference type="Pfam" id="PF11716">
    <property type="entry name" value="MDMPI_N"/>
    <property type="match status" value="1"/>
</dbReference>
<evidence type="ECO:0000259" key="1">
    <source>
        <dbReference type="Pfam" id="PF11716"/>
    </source>
</evidence>
<dbReference type="AlphaFoldDB" id="A0A4R6K1R8"/>
<keyword evidence="2" id="KW-0413">Isomerase</keyword>
<sequence length="279" mass="30518">MSEVTPAFARHTLQEAGERFAGLVHAAADHRRRATAHWSVAETAAHTATLVRLLRGLLRPAERTLRSADEFFRSGTVDDVAELNRRLLREMPERDLVRLAGLIRDDLGPVLAAYDAHDPDDLVPWLGGSHVPVAGLAAHMVNEFLIHGRDIAGATGRPWSMPPAAWALFPQFFLPGIIRGGYGSMLDSDRPDRAGRIAVEFRSAYTSRTVLVLHDGRVSLGQPGGDVDVRVRFDPETLALVLFGRVGKARAVLTRGLSVTGRRPWLLAPFLGKVRMPPG</sequence>
<protein>
    <submittedName>
        <fullName evidence="2">Mycothiol maleylpyruvate isomerase-like protein</fullName>
    </submittedName>
</protein>
<dbReference type="Gene3D" id="1.20.120.450">
    <property type="entry name" value="dinb family like domain"/>
    <property type="match status" value="1"/>
</dbReference>
<evidence type="ECO:0000313" key="2">
    <source>
        <dbReference type="EMBL" id="TDO42061.1"/>
    </source>
</evidence>
<dbReference type="GO" id="GO:0016853">
    <property type="term" value="F:isomerase activity"/>
    <property type="evidence" value="ECO:0007669"/>
    <property type="project" value="UniProtKB-KW"/>
</dbReference>
<reference evidence="2 3" key="1">
    <citation type="submission" date="2019-03" db="EMBL/GenBank/DDBJ databases">
        <title>Sequencing the genomes of 1000 actinobacteria strains.</title>
        <authorList>
            <person name="Klenk H.-P."/>
        </authorList>
    </citation>
    <scope>NUCLEOTIDE SEQUENCE [LARGE SCALE GENOMIC DNA]</scope>
    <source>
        <strain evidence="2 3">DSM 43805</strain>
    </source>
</reference>
<keyword evidence="3" id="KW-1185">Reference proteome</keyword>
<dbReference type="SUPFAM" id="SSF109854">
    <property type="entry name" value="DinB/YfiT-like putative metalloenzymes"/>
    <property type="match status" value="1"/>
</dbReference>
<dbReference type="InterPro" id="IPR034660">
    <property type="entry name" value="DinB/YfiT-like"/>
</dbReference>
<feature type="domain" description="Mycothiol-dependent maleylpyruvate isomerase metal-binding" evidence="1">
    <location>
        <begin position="15"/>
        <end position="152"/>
    </location>
</feature>
<dbReference type="Proteomes" id="UP000294901">
    <property type="component" value="Unassembled WGS sequence"/>
</dbReference>
<accession>A0A4R6K1R8</accession>
<dbReference type="EMBL" id="SNWR01000001">
    <property type="protein sequence ID" value="TDO42061.1"/>
    <property type="molecule type" value="Genomic_DNA"/>
</dbReference>
<dbReference type="OrthoDB" id="3669840at2"/>
<dbReference type="RefSeq" id="WP_133875999.1">
    <property type="nucleotide sequence ID" value="NZ_BOMD01000112.1"/>
</dbReference>
<dbReference type="InterPro" id="IPR024344">
    <property type="entry name" value="MDMPI_metal-binding"/>
</dbReference>
<gene>
    <name evidence="2" type="ORF">C8E87_5824</name>
</gene>
<organism evidence="2 3">
    <name type="scientific">Paractinoplanes brasiliensis</name>
    <dbReference type="NCBI Taxonomy" id="52695"/>
    <lineage>
        <taxon>Bacteria</taxon>
        <taxon>Bacillati</taxon>
        <taxon>Actinomycetota</taxon>
        <taxon>Actinomycetes</taxon>
        <taxon>Micromonosporales</taxon>
        <taxon>Micromonosporaceae</taxon>
        <taxon>Paractinoplanes</taxon>
    </lineage>
</organism>
<comment type="caution">
    <text evidence="2">The sequence shown here is derived from an EMBL/GenBank/DDBJ whole genome shotgun (WGS) entry which is preliminary data.</text>
</comment>
<keyword evidence="2" id="KW-0670">Pyruvate</keyword>
<evidence type="ECO:0000313" key="3">
    <source>
        <dbReference type="Proteomes" id="UP000294901"/>
    </source>
</evidence>